<name>A0A409VW45_9AGAR</name>
<comment type="caution">
    <text evidence="2">The sequence shown here is derived from an EMBL/GenBank/DDBJ whole genome shotgun (WGS) entry which is preliminary data.</text>
</comment>
<dbReference type="InterPro" id="IPR001214">
    <property type="entry name" value="SET_dom"/>
</dbReference>
<dbReference type="EMBL" id="NHYE01005540">
    <property type="protein sequence ID" value="PPQ70468.1"/>
    <property type="molecule type" value="Genomic_DNA"/>
</dbReference>
<dbReference type="InParanoid" id="A0A409VW45"/>
<gene>
    <name evidence="2" type="ORF">CVT26_013915</name>
</gene>
<keyword evidence="3" id="KW-1185">Reference proteome</keyword>
<dbReference type="CDD" id="cd20071">
    <property type="entry name" value="SET_SMYD"/>
    <property type="match status" value="1"/>
</dbReference>
<reference evidence="2 3" key="1">
    <citation type="journal article" date="2018" name="Evol. Lett.">
        <title>Horizontal gene cluster transfer increased hallucinogenic mushroom diversity.</title>
        <authorList>
            <person name="Reynolds H.T."/>
            <person name="Vijayakumar V."/>
            <person name="Gluck-Thaler E."/>
            <person name="Korotkin H.B."/>
            <person name="Matheny P.B."/>
            <person name="Slot J.C."/>
        </authorList>
    </citation>
    <scope>NUCLEOTIDE SEQUENCE [LARGE SCALE GENOMIC DNA]</scope>
    <source>
        <strain evidence="2 3">SRW20</strain>
    </source>
</reference>
<dbReference type="SMART" id="SM00317">
    <property type="entry name" value="SET"/>
    <property type="match status" value="1"/>
</dbReference>
<sequence>MSQFLSSQFLRRIYKSNGDPIDITDHNEEDVDLEDHFVVEKDPMRINYPSDARVLMSIPPRIDGQPPDPDGHAECILYGMAKSKIVNHPEYPKAVPKPVGSRPYDVKQTRDMGLGLFAARDILPGELVIAERPLLLVPILLTKKNPFSSPDAPTELAHRWLTQAFARHEMELELAVRRMSSMAREAFLSLYISDHRPTGSDLSGIIETNAIRRLQFFGDLNPGHMAALPGATEPAPDQDHNYLGVFNFISRMNHSCSPNVIPKFDTPSLSLQFFAPEKIKSGEQIFRHYSDLSQPYNIRQAALSQRFGIWCSCPACTNATPASDKLRITHEQRFQDYFRDWHSSRTSRQPSVSQAEGMRHLNPMLRLRQQLAEEGLTATPTYGMLCALIATVYEKMGMKKTADKYMEIFEGYAGYFEGLSDL</sequence>
<accession>A0A409VW45</accession>
<proteinExistence type="predicted"/>
<dbReference type="AlphaFoldDB" id="A0A409VW45"/>
<organism evidence="2 3">
    <name type="scientific">Gymnopilus dilepis</name>
    <dbReference type="NCBI Taxonomy" id="231916"/>
    <lineage>
        <taxon>Eukaryota</taxon>
        <taxon>Fungi</taxon>
        <taxon>Dikarya</taxon>
        <taxon>Basidiomycota</taxon>
        <taxon>Agaricomycotina</taxon>
        <taxon>Agaricomycetes</taxon>
        <taxon>Agaricomycetidae</taxon>
        <taxon>Agaricales</taxon>
        <taxon>Agaricineae</taxon>
        <taxon>Hymenogastraceae</taxon>
        <taxon>Gymnopilus</taxon>
    </lineage>
</organism>
<evidence type="ECO:0000313" key="3">
    <source>
        <dbReference type="Proteomes" id="UP000284706"/>
    </source>
</evidence>
<dbReference type="STRING" id="231916.A0A409VW45"/>
<dbReference type="Gene3D" id="2.170.270.10">
    <property type="entry name" value="SET domain"/>
    <property type="match status" value="1"/>
</dbReference>
<dbReference type="PANTHER" id="PTHR47332">
    <property type="entry name" value="SET DOMAIN-CONTAINING PROTEIN 5"/>
    <property type="match status" value="1"/>
</dbReference>
<dbReference type="PROSITE" id="PS50280">
    <property type="entry name" value="SET"/>
    <property type="match status" value="1"/>
</dbReference>
<evidence type="ECO:0000313" key="2">
    <source>
        <dbReference type="EMBL" id="PPQ70468.1"/>
    </source>
</evidence>
<dbReference type="InterPro" id="IPR046341">
    <property type="entry name" value="SET_dom_sf"/>
</dbReference>
<dbReference type="Proteomes" id="UP000284706">
    <property type="component" value="Unassembled WGS sequence"/>
</dbReference>
<dbReference type="Pfam" id="PF00856">
    <property type="entry name" value="SET"/>
    <property type="match status" value="1"/>
</dbReference>
<protein>
    <recommendedName>
        <fullName evidence="1">SET domain-containing protein</fullName>
    </recommendedName>
</protein>
<dbReference type="InterPro" id="IPR053185">
    <property type="entry name" value="SET_domain_protein"/>
</dbReference>
<feature type="domain" description="SET" evidence="1">
    <location>
        <begin position="97"/>
        <end position="290"/>
    </location>
</feature>
<evidence type="ECO:0000259" key="1">
    <source>
        <dbReference type="PROSITE" id="PS50280"/>
    </source>
</evidence>
<dbReference type="SUPFAM" id="SSF82199">
    <property type="entry name" value="SET domain"/>
    <property type="match status" value="1"/>
</dbReference>
<dbReference type="OrthoDB" id="5945798at2759"/>
<dbReference type="PANTHER" id="PTHR47332:SF4">
    <property type="entry name" value="SET DOMAIN-CONTAINING PROTEIN 5"/>
    <property type="match status" value="1"/>
</dbReference>